<evidence type="ECO:0000256" key="6">
    <source>
        <dbReference type="ARBA" id="ARBA00023136"/>
    </source>
</evidence>
<name>A0A2J0L274_9BACT</name>
<evidence type="ECO:0000256" key="3">
    <source>
        <dbReference type="ARBA" id="ARBA00022475"/>
    </source>
</evidence>
<dbReference type="EMBL" id="PEWV01000060">
    <property type="protein sequence ID" value="PIU41356.1"/>
    <property type="molecule type" value="Genomic_DNA"/>
</dbReference>
<feature type="transmembrane region" description="Helical" evidence="7">
    <location>
        <begin position="9"/>
        <end position="31"/>
    </location>
</feature>
<proteinExistence type="inferred from homology"/>
<dbReference type="PANTHER" id="PTHR33452">
    <property type="entry name" value="OXIDOREDUCTASE CATD-RELATED"/>
    <property type="match status" value="1"/>
</dbReference>
<feature type="transmembrane region" description="Helical" evidence="7">
    <location>
        <begin position="108"/>
        <end position="129"/>
    </location>
</feature>
<protein>
    <submittedName>
        <fullName evidence="8">DoxX family protein</fullName>
    </submittedName>
</protein>
<dbReference type="PANTHER" id="PTHR33452:SF1">
    <property type="entry name" value="INNER MEMBRANE PROTEIN YPHA-RELATED"/>
    <property type="match status" value="1"/>
</dbReference>
<evidence type="ECO:0000313" key="9">
    <source>
        <dbReference type="Proteomes" id="UP000230052"/>
    </source>
</evidence>
<dbReference type="InterPro" id="IPR051907">
    <property type="entry name" value="DoxX-like_oxidoreductase"/>
</dbReference>
<feature type="transmembrane region" description="Helical" evidence="7">
    <location>
        <begin position="78"/>
        <end position="96"/>
    </location>
</feature>
<sequence length="135" mass="14522">MNSMDWGILILRLGLGIMFTAHGLQMVFGLYKGPGVGGFSKMLGGMGFIQPLFWSILASYTCLIGGLCLILGLITRIACVPLIIFMLVAVATVHLSKGFFITNGGWEYNFVILCGLISLLFMGSGKFSITKLFGA</sequence>
<comment type="caution">
    <text evidence="8">The sequence shown here is derived from an EMBL/GenBank/DDBJ whole genome shotgun (WGS) entry which is preliminary data.</text>
</comment>
<evidence type="ECO:0000256" key="2">
    <source>
        <dbReference type="ARBA" id="ARBA00006679"/>
    </source>
</evidence>
<accession>A0A2J0L274</accession>
<evidence type="ECO:0000256" key="4">
    <source>
        <dbReference type="ARBA" id="ARBA00022692"/>
    </source>
</evidence>
<evidence type="ECO:0000313" key="8">
    <source>
        <dbReference type="EMBL" id="PIU41356.1"/>
    </source>
</evidence>
<comment type="subcellular location">
    <subcellularLocation>
        <location evidence="1">Cell membrane</location>
        <topology evidence="1">Multi-pass membrane protein</topology>
    </subcellularLocation>
</comment>
<reference evidence="8 9" key="1">
    <citation type="submission" date="2017-09" db="EMBL/GenBank/DDBJ databases">
        <title>Depth-based differentiation of microbial function through sediment-hosted aquifers and enrichment of novel symbionts in the deep terrestrial subsurface.</title>
        <authorList>
            <person name="Probst A.J."/>
            <person name="Ladd B."/>
            <person name="Jarett J.K."/>
            <person name="Geller-Mcgrath D.E."/>
            <person name="Sieber C.M."/>
            <person name="Emerson J.B."/>
            <person name="Anantharaman K."/>
            <person name="Thomas B.C."/>
            <person name="Malmstrom R."/>
            <person name="Stieglmeier M."/>
            <person name="Klingl A."/>
            <person name="Woyke T."/>
            <person name="Ryan C.M."/>
            <person name="Banfield J.F."/>
        </authorList>
    </citation>
    <scope>NUCLEOTIDE SEQUENCE [LARGE SCALE GENOMIC DNA]</scope>
    <source>
        <strain evidence="8">CG07_land_8_20_14_0_80_42_15</strain>
    </source>
</reference>
<dbReference type="InterPro" id="IPR032808">
    <property type="entry name" value="DoxX"/>
</dbReference>
<keyword evidence="6 7" id="KW-0472">Membrane</keyword>
<keyword evidence="5 7" id="KW-1133">Transmembrane helix</keyword>
<dbReference type="Pfam" id="PF07681">
    <property type="entry name" value="DoxX"/>
    <property type="match status" value="1"/>
</dbReference>
<evidence type="ECO:0000256" key="7">
    <source>
        <dbReference type="SAM" id="Phobius"/>
    </source>
</evidence>
<keyword evidence="4 7" id="KW-0812">Transmembrane</keyword>
<dbReference type="GO" id="GO:0005886">
    <property type="term" value="C:plasma membrane"/>
    <property type="evidence" value="ECO:0007669"/>
    <property type="project" value="UniProtKB-SubCell"/>
</dbReference>
<comment type="similarity">
    <text evidence="2">Belongs to the DoxX family.</text>
</comment>
<evidence type="ECO:0000256" key="1">
    <source>
        <dbReference type="ARBA" id="ARBA00004651"/>
    </source>
</evidence>
<feature type="transmembrane region" description="Helical" evidence="7">
    <location>
        <begin position="51"/>
        <end position="71"/>
    </location>
</feature>
<evidence type="ECO:0000256" key="5">
    <source>
        <dbReference type="ARBA" id="ARBA00022989"/>
    </source>
</evidence>
<keyword evidence="3" id="KW-1003">Cell membrane</keyword>
<dbReference type="Proteomes" id="UP000230052">
    <property type="component" value="Unassembled WGS sequence"/>
</dbReference>
<gene>
    <name evidence="8" type="ORF">COS99_05710</name>
</gene>
<organism evidence="8 9">
    <name type="scientific">Candidatus Aquitaenariimonas noxiae</name>
    <dbReference type="NCBI Taxonomy" id="1974741"/>
    <lineage>
        <taxon>Bacteria</taxon>
        <taxon>Pseudomonadati</taxon>
        <taxon>Candidatus Omnitrophota</taxon>
        <taxon>Candidatus Aquitaenariimonas</taxon>
    </lineage>
</organism>
<dbReference type="AlphaFoldDB" id="A0A2J0L274"/>